<evidence type="ECO:0000313" key="13">
    <source>
        <dbReference type="Proteomes" id="UP000266721"/>
    </source>
</evidence>
<evidence type="ECO:0000256" key="9">
    <source>
        <dbReference type="SAM" id="MobiDB-lite"/>
    </source>
</evidence>
<evidence type="ECO:0000256" key="7">
    <source>
        <dbReference type="ARBA" id="ARBA00022859"/>
    </source>
</evidence>
<accession>A0A3L5TUU4</accession>
<evidence type="ECO:0000256" key="5">
    <source>
        <dbReference type="ARBA" id="ARBA00022588"/>
    </source>
</evidence>
<evidence type="ECO:0000256" key="10">
    <source>
        <dbReference type="SAM" id="SignalP"/>
    </source>
</evidence>
<dbReference type="FunFam" id="2.60.40.4060:FF:000003">
    <property type="entry name" value="Ferric chelate reductase 1"/>
    <property type="match status" value="1"/>
</dbReference>
<feature type="non-terminal residue" evidence="12">
    <location>
        <position position="1"/>
    </location>
</feature>
<comment type="similarity">
    <text evidence="2">Belongs to the insect defense protein family.</text>
</comment>
<dbReference type="PANTHER" id="PTHR45828">
    <property type="entry name" value="CYTOCHROME B561/FERRIC REDUCTASE TRANSMEMBRANE"/>
    <property type="match status" value="1"/>
</dbReference>
<dbReference type="GO" id="GO:0042742">
    <property type="term" value="P:defense response to bacterium"/>
    <property type="evidence" value="ECO:0007669"/>
    <property type="project" value="UniProtKB-KW"/>
</dbReference>
<name>A0A3L5TUU4_MYTGA</name>
<dbReference type="GO" id="GO:0045087">
    <property type="term" value="P:innate immune response"/>
    <property type="evidence" value="ECO:0007669"/>
    <property type="project" value="UniProtKB-KW"/>
</dbReference>
<evidence type="ECO:0000256" key="1">
    <source>
        <dbReference type="ARBA" id="ARBA00004613"/>
    </source>
</evidence>
<feature type="compositionally biased region" description="Polar residues" evidence="9">
    <location>
        <begin position="240"/>
        <end position="251"/>
    </location>
</feature>
<comment type="subcellular location">
    <subcellularLocation>
        <location evidence="1">Secreted</location>
    </subcellularLocation>
</comment>
<dbReference type="EMBL" id="KV583654">
    <property type="protein sequence ID" value="OPL33317.1"/>
    <property type="molecule type" value="Genomic_DNA"/>
</dbReference>
<sequence length="251" mass="27408">MAVLIQHLLLLFSCCYHAVHGTSQGALGGSCETMVPVHQVDPQTGTLPFQITLDKTSYNGSDVIAVTLQKNSTKQFKGYLIQARNQDETKIPGFELIQNSKFLQCDNPNDAVTHNEASDKDSVTFNFTAPATSRGNIIIFATVVENKNTFWVKIPSETIVDMALTGASPAILPNVVAVNVGLQQGVMAHTEQQAIIKGNSSIPLFEIHKSIAKKTKSGLQTETEGNTSIMKGEQRHNRTTKMQRTQKPTII</sequence>
<dbReference type="AlphaFoldDB" id="A0A3L5TUU4"/>
<dbReference type="PANTHER" id="PTHR45828:SF9">
    <property type="entry name" value="CELL WALL INTEGRITY AND STRESS RESPONSE COMPONENT 4-LIKE-RELATED"/>
    <property type="match status" value="1"/>
</dbReference>
<comment type="caution">
    <text evidence="12">The sequence shown here is derived from an EMBL/GenBank/DDBJ whole genome shotgun (WGS) entry which is preliminary data.</text>
</comment>
<dbReference type="InterPro" id="IPR042307">
    <property type="entry name" value="Reeler_sf"/>
</dbReference>
<keyword evidence="4" id="KW-0929">Antimicrobial</keyword>
<keyword evidence="8" id="KW-0044">Antibiotic</keyword>
<evidence type="ECO:0000256" key="6">
    <source>
        <dbReference type="ARBA" id="ARBA00022729"/>
    </source>
</evidence>
<gene>
    <name evidence="12" type="ORF">AM593_03219</name>
</gene>
<dbReference type="Pfam" id="PF02014">
    <property type="entry name" value="Reeler"/>
    <property type="match status" value="1"/>
</dbReference>
<evidence type="ECO:0000313" key="12">
    <source>
        <dbReference type="EMBL" id="OPL33317.1"/>
    </source>
</evidence>
<dbReference type="Gene3D" id="2.60.40.4060">
    <property type="entry name" value="Reeler domain"/>
    <property type="match status" value="1"/>
</dbReference>
<keyword evidence="13" id="KW-1185">Reference proteome</keyword>
<keyword evidence="6 10" id="KW-0732">Signal</keyword>
<organism evidence="12 13">
    <name type="scientific">Mytilus galloprovincialis</name>
    <name type="common">Mediterranean mussel</name>
    <dbReference type="NCBI Taxonomy" id="29158"/>
    <lineage>
        <taxon>Eukaryota</taxon>
        <taxon>Metazoa</taxon>
        <taxon>Spiralia</taxon>
        <taxon>Lophotrochozoa</taxon>
        <taxon>Mollusca</taxon>
        <taxon>Bivalvia</taxon>
        <taxon>Autobranchia</taxon>
        <taxon>Pteriomorphia</taxon>
        <taxon>Mytilida</taxon>
        <taxon>Mytiloidea</taxon>
        <taxon>Mytilidae</taxon>
        <taxon>Mytilinae</taxon>
        <taxon>Mytilus</taxon>
    </lineage>
</organism>
<dbReference type="PROSITE" id="PS51019">
    <property type="entry name" value="REELIN"/>
    <property type="match status" value="1"/>
</dbReference>
<feature type="chain" id="PRO_5018254527" description="Reelin domain-containing protein" evidence="10">
    <location>
        <begin position="22"/>
        <end position="251"/>
    </location>
</feature>
<keyword evidence="5" id="KW-0399">Innate immunity</keyword>
<evidence type="ECO:0000256" key="3">
    <source>
        <dbReference type="ARBA" id="ARBA00022525"/>
    </source>
</evidence>
<evidence type="ECO:0000256" key="8">
    <source>
        <dbReference type="ARBA" id="ARBA00023022"/>
    </source>
</evidence>
<keyword evidence="7" id="KW-0391">Immunity</keyword>
<feature type="region of interest" description="Disordered" evidence="9">
    <location>
        <begin position="231"/>
        <end position="251"/>
    </location>
</feature>
<dbReference type="GO" id="GO:0005576">
    <property type="term" value="C:extracellular region"/>
    <property type="evidence" value="ECO:0007669"/>
    <property type="project" value="UniProtKB-SubCell"/>
</dbReference>
<dbReference type="CDD" id="cd08544">
    <property type="entry name" value="Reeler"/>
    <property type="match status" value="1"/>
</dbReference>
<feature type="signal peptide" evidence="10">
    <location>
        <begin position="1"/>
        <end position="21"/>
    </location>
</feature>
<evidence type="ECO:0000259" key="11">
    <source>
        <dbReference type="PROSITE" id="PS51019"/>
    </source>
</evidence>
<evidence type="ECO:0000256" key="4">
    <source>
        <dbReference type="ARBA" id="ARBA00022529"/>
    </source>
</evidence>
<reference evidence="12 13" key="1">
    <citation type="journal article" date="2016" name="PLoS ONE">
        <title>A First Insight into the Genome of the Filter-Feeder Mussel Mytilus galloprovincialis.</title>
        <authorList>
            <person name="Murgarella M."/>
            <person name="Puiu D."/>
            <person name="Novoa B."/>
            <person name="Figueras A."/>
            <person name="Posada D."/>
            <person name="Canchaya C."/>
        </authorList>
    </citation>
    <scope>NUCLEOTIDE SEQUENCE [LARGE SCALE GENOMIC DNA]</scope>
    <source>
        <tissue evidence="12">Muscle</tissue>
    </source>
</reference>
<evidence type="ECO:0000256" key="2">
    <source>
        <dbReference type="ARBA" id="ARBA00008501"/>
    </source>
</evidence>
<dbReference type="GO" id="GO:0016020">
    <property type="term" value="C:membrane"/>
    <property type="evidence" value="ECO:0007669"/>
    <property type="project" value="TreeGrafter"/>
</dbReference>
<protein>
    <recommendedName>
        <fullName evidence="11">Reelin domain-containing protein</fullName>
    </recommendedName>
</protein>
<dbReference type="Proteomes" id="UP000266721">
    <property type="component" value="Unassembled WGS sequence"/>
</dbReference>
<feature type="domain" description="Reelin" evidence="11">
    <location>
        <begin position="12"/>
        <end position="174"/>
    </location>
</feature>
<dbReference type="InterPro" id="IPR051237">
    <property type="entry name" value="Ferric-chelate_Red/DefProt"/>
</dbReference>
<dbReference type="InterPro" id="IPR002861">
    <property type="entry name" value="Reeler_dom"/>
</dbReference>
<keyword evidence="3" id="KW-0964">Secreted</keyword>
<proteinExistence type="inferred from homology"/>